<dbReference type="Gene3D" id="3.30.1130.10">
    <property type="match status" value="1"/>
</dbReference>
<dbReference type="GO" id="GO:0004150">
    <property type="term" value="F:dihydroneopterin aldolase activity"/>
    <property type="evidence" value="ECO:0007669"/>
    <property type="project" value="UniProtKB-UniRule"/>
</dbReference>
<evidence type="ECO:0000256" key="4">
    <source>
        <dbReference type="ARBA" id="ARBA00022909"/>
    </source>
</evidence>
<dbReference type="SMART" id="SM00905">
    <property type="entry name" value="FolB"/>
    <property type="match status" value="1"/>
</dbReference>
<gene>
    <name evidence="8" type="primary">folB</name>
    <name evidence="8" type="ORF">HIJ39_03745</name>
</gene>
<dbReference type="NCBIfam" id="TIGR00526">
    <property type="entry name" value="folB_dom"/>
    <property type="match status" value="1"/>
</dbReference>
<dbReference type="GO" id="GO:0046656">
    <property type="term" value="P:folic acid biosynthetic process"/>
    <property type="evidence" value="ECO:0007669"/>
    <property type="project" value="UniProtKB-UniRule"/>
</dbReference>
<comment type="similarity">
    <text evidence="3 6">Belongs to the DHNA family.</text>
</comment>
<keyword evidence="4 6" id="KW-0289">Folate biosynthesis</keyword>
<dbReference type="SUPFAM" id="SSF55620">
    <property type="entry name" value="Tetrahydrobiopterin biosynthesis enzymes-like"/>
    <property type="match status" value="1"/>
</dbReference>
<dbReference type="PANTHER" id="PTHR42844">
    <property type="entry name" value="DIHYDRONEOPTERIN ALDOLASE 1-RELATED"/>
    <property type="match status" value="1"/>
</dbReference>
<dbReference type="InterPro" id="IPR043133">
    <property type="entry name" value="GTP-CH-I_C/QueF"/>
</dbReference>
<organism evidence="8 9">
    <name type="scientific">Sulfobacillus harzensis</name>
    <dbReference type="NCBI Taxonomy" id="2729629"/>
    <lineage>
        <taxon>Bacteria</taxon>
        <taxon>Bacillati</taxon>
        <taxon>Bacillota</taxon>
        <taxon>Clostridia</taxon>
        <taxon>Eubacteriales</taxon>
        <taxon>Clostridiales Family XVII. Incertae Sedis</taxon>
        <taxon>Sulfobacillus</taxon>
    </lineage>
</organism>
<dbReference type="Proteomes" id="UP000533476">
    <property type="component" value="Unassembled WGS sequence"/>
</dbReference>
<dbReference type="InterPro" id="IPR006157">
    <property type="entry name" value="FolB_dom"/>
</dbReference>
<evidence type="ECO:0000313" key="8">
    <source>
        <dbReference type="EMBL" id="NMP21471.1"/>
    </source>
</evidence>
<keyword evidence="9" id="KW-1185">Reference proteome</keyword>
<evidence type="ECO:0000313" key="9">
    <source>
        <dbReference type="Proteomes" id="UP000533476"/>
    </source>
</evidence>
<feature type="domain" description="Dihydroneopterin aldolase/epimerase" evidence="7">
    <location>
        <begin position="4"/>
        <end position="115"/>
    </location>
</feature>
<accession>A0A7Y0L1B2</accession>
<protein>
    <recommendedName>
        <fullName evidence="6">7,8-dihydroneopterin aldolase</fullName>
        <ecNumber evidence="6">4.1.2.25</ecNumber>
    </recommendedName>
</protein>
<dbReference type="GO" id="GO:0005737">
    <property type="term" value="C:cytoplasm"/>
    <property type="evidence" value="ECO:0007669"/>
    <property type="project" value="TreeGrafter"/>
</dbReference>
<dbReference type="PANTHER" id="PTHR42844:SF1">
    <property type="entry name" value="DIHYDRONEOPTERIN ALDOLASE 1-RELATED"/>
    <property type="match status" value="1"/>
</dbReference>
<comment type="catalytic activity">
    <reaction evidence="1 6">
        <text>7,8-dihydroneopterin = 6-hydroxymethyl-7,8-dihydropterin + glycolaldehyde</text>
        <dbReference type="Rhea" id="RHEA:10540"/>
        <dbReference type="ChEBI" id="CHEBI:17001"/>
        <dbReference type="ChEBI" id="CHEBI:17071"/>
        <dbReference type="ChEBI" id="CHEBI:44841"/>
        <dbReference type="EC" id="4.1.2.25"/>
    </reaction>
</comment>
<evidence type="ECO:0000259" key="7">
    <source>
        <dbReference type="SMART" id="SM00905"/>
    </source>
</evidence>
<dbReference type="RefSeq" id="WP_169096857.1">
    <property type="nucleotide sequence ID" value="NZ_JABBVZ010000008.1"/>
</dbReference>
<reference evidence="8 9" key="1">
    <citation type="submission" date="2020-04" db="EMBL/GenBank/DDBJ databases">
        <authorList>
            <person name="Zhang R."/>
            <person name="Schippers A."/>
        </authorList>
    </citation>
    <scope>NUCLEOTIDE SEQUENCE [LARGE SCALE GENOMIC DNA]</scope>
    <source>
        <strain evidence="8 9">DSM 109850</strain>
    </source>
</reference>
<dbReference type="UniPathway" id="UPA00077">
    <property type="reaction ID" value="UER00154"/>
</dbReference>
<dbReference type="GO" id="GO:0046654">
    <property type="term" value="P:tetrahydrofolate biosynthetic process"/>
    <property type="evidence" value="ECO:0007669"/>
    <property type="project" value="UniProtKB-UniRule"/>
</dbReference>
<comment type="pathway">
    <text evidence="2 6">Cofactor biosynthesis; tetrahydrofolate biosynthesis; 2-amino-4-hydroxy-6-hydroxymethyl-7,8-dihydropteridine diphosphate from 7,8-dihydroneopterin triphosphate: step 3/4.</text>
</comment>
<dbReference type="EC" id="4.1.2.25" evidence="6"/>
<evidence type="ECO:0000256" key="6">
    <source>
        <dbReference type="RuleBase" id="RU362079"/>
    </source>
</evidence>
<evidence type="ECO:0000256" key="2">
    <source>
        <dbReference type="ARBA" id="ARBA00005013"/>
    </source>
</evidence>
<sequence>MGAIKLKQMRFHTCHGALPHEQHVAQEFWVDVAVNLDLRQAGETDRLQDTVNYAAMARAVETIMMGPPVKLLETLATRIHAAISEQDPRIRRVEVRVTKVDPPIGVPSGGVEVVVGDDG</sequence>
<name>A0A7Y0L1B2_9FIRM</name>
<proteinExistence type="inferred from homology"/>
<evidence type="ECO:0000256" key="5">
    <source>
        <dbReference type="ARBA" id="ARBA00023239"/>
    </source>
</evidence>
<evidence type="ECO:0000256" key="1">
    <source>
        <dbReference type="ARBA" id="ARBA00001353"/>
    </source>
</evidence>
<evidence type="ECO:0000256" key="3">
    <source>
        <dbReference type="ARBA" id="ARBA00005708"/>
    </source>
</evidence>
<dbReference type="AlphaFoldDB" id="A0A7Y0L1B2"/>
<dbReference type="InterPro" id="IPR006156">
    <property type="entry name" value="Dihydroneopterin_aldolase"/>
</dbReference>
<keyword evidence="5 6" id="KW-0456">Lyase</keyword>
<comment type="function">
    <text evidence="6">Catalyzes the conversion of 7,8-dihydroneopterin to 6-hydroxymethyl-7,8-dihydropterin.</text>
</comment>
<comment type="caution">
    <text evidence="8">The sequence shown here is derived from an EMBL/GenBank/DDBJ whole genome shotgun (WGS) entry which is preliminary data.</text>
</comment>
<dbReference type="Pfam" id="PF02152">
    <property type="entry name" value="FolB"/>
    <property type="match status" value="1"/>
</dbReference>
<dbReference type="NCBIfam" id="TIGR00525">
    <property type="entry name" value="folB"/>
    <property type="match status" value="1"/>
</dbReference>
<dbReference type="EMBL" id="JABBVZ010000008">
    <property type="protein sequence ID" value="NMP21471.1"/>
    <property type="molecule type" value="Genomic_DNA"/>
</dbReference>